<organism evidence="4 5">
    <name type="scientific">Nocardiopsis codii</name>
    <dbReference type="NCBI Taxonomy" id="3065942"/>
    <lineage>
        <taxon>Bacteria</taxon>
        <taxon>Bacillati</taxon>
        <taxon>Actinomycetota</taxon>
        <taxon>Actinomycetes</taxon>
        <taxon>Streptosporangiales</taxon>
        <taxon>Nocardiopsidaceae</taxon>
        <taxon>Nocardiopsis</taxon>
    </lineage>
</organism>
<evidence type="ECO:0000313" key="4">
    <source>
        <dbReference type="EMBL" id="MEE2039441.1"/>
    </source>
</evidence>
<reference evidence="4 5" key="1">
    <citation type="submission" date="2023-08" db="EMBL/GenBank/DDBJ databases">
        <authorList>
            <person name="Girao M."/>
            <person name="Carvalho M.F."/>
        </authorList>
    </citation>
    <scope>NUCLEOTIDE SEQUENCE [LARGE SCALE GENOMIC DNA]</scope>
    <source>
        <strain evidence="4 5">CT-R113</strain>
    </source>
</reference>
<dbReference type="SUPFAM" id="SSF54909">
    <property type="entry name" value="Dimeric alpha+beta barrel"/>
    <property type="match status" value="1"/>
</dbReference>
<comment type="similarity">
    <text evidence="1">Belongs to the YciI family.</text>
</comment>
<comment type="caution">
    <text evidence="4">The sequence shown here is derived from an EMBL/GenBank/DDBJ whole genome shotgun (WGS) entry which is preliminary data.</text>
</comment>
<accession>A0ABU7KB29</accession>
<feature type="compositionally biased region" description="Basic and acidic residues" evidence="2">
    <location>
        <begin position="127"/>
        <end position="144"/>
    </location>
</feature>
<evidence type="ECO:0000256" key="2">
    <source>
        <dbReference type="SAM" id="MobiDB-lite"/>
    </source>
</evidence>
<dbReference type="Gene3D" id="3.30.70.1060">
    <property type="entry name" value="Dimeric alpha+beta barrel"/>
    <property type="match status" value="1"/>
</dbReference>
<dbReference type="InterPro" id="IPR011008">
    <property type="entry name" value="Dimeric_a/b-barrel"/>
</dbReference>
<evidence type="ECO:0000259" key="3">
    <source>
        <dbReference type="Pfam" id="PF03795"/>
    </source>
</evidence>
<dbReference type="PANTHER" id="PTHR35174">
    <property type="entry name" value="BLL7171 PROTEIN-RELATED"/>
    <property type="match status" value="1"/>
</dbReference>
<dbReference type="RefSeq" id="WP_330093215.1">
    <property type="nucleotide sequence ID" value="NZ_JAUZMY010000020.1"/>
</dbReference>
<gene>
    <name evidence="4" type="ORF">Q8791_19665</name>
</gene>
<dbReference type="PANTHER" id="PTHR35174:SF4">
    <property type="entry name" value="BLL7163 PROTEIN"/>
    <property type="match status" value="1"/>
</dbReference>
<feature type="region of interest" description="Disordered" evidence="2">
    <location>
        <begin position="121"/>
        <end position="144"/>
    </location>
</feature>
<protein>
    <submittedName>
        <fullName evidence="4">YciI family protein</fullName>
    </submittedName>
</protein>
<proteinExistence type="inferred from homology"/>
<name>A0ABU7KB29_9ACTN</name>
<keyword evidence="5" id="KW-1185">Reference proteome</keyword>
<dbReference type="Pfam" id="PF03795">
    <property type="entry name" value="YCII"/>
    <property type="match status" value="1"/>
</dbReference>
<feature type="domain" description="YCII-related" evidence="3">
    <location>
        <begin position="1"/>
        <end position="103"/>
    </location>
</feature>
<dbReference type="Proteomes" id="UP001356095">
    <property type="component" value="Unassembled WGS sequence"/>
</dbReference>
<dbReference type="InterPro" id="IPR005545">
    <property type="entry name" value="YCII"/>
</dbReference>
<evidence type="ECO:0000256" key="1">
    <source>
        <dbReference type="ARBA" id="ARBA00007689"/>
    </source>
</evidence>
<dbReference type="EMBL" id="JAUZMY010000020">
    <property type="protein sequence ID" value="MEE2039441.1"/>
    <property type="molecule type" value="Genomic_DNA"/>
</dbReference>
<evidence type="ECO:0000313" key="5">
    <source>
        <dbReference type="Proteomes" id="UP001356095"/>
    </source>
</evidence>
<sequence>MRYMMSIMSDPQAEADTEMTPEIFEAMAAYNEELVKAGVLLAGDGLAPSTEATRVTFSNGRSTVTDGPFAEAKEFIAGYWIIQVSSPEEAVEWAKRCPHPSEGDTGEMSLVLRRIMGTDDFGDEMPEELKEREREMRAHNEHEA</sequence>